<accession>A0AAV5NXG2</accession>
<feature type="domain" description="C-type lysozyme inhibitor" evidence="6">
    <location>
        <begin position="48"/>
        <end position="95"/>
    </location>
</feature>
<organism evidence="7 8">
    <name type="scientific">Vibrio penaeicida</name>
    <dbReference type="NCBI Taxonomy" id="104609"/>
    <lineage>
        <taxon>Bacteria</taxon>
        <taxon>Pseudomonadati</taxon>
        <taxon>Pseudomonadota</taxon>
        <taxon>Gammaproteobacteria</taxon>
        <taxon>Vibrionales</taxon>
        <taxon>Vibrionaceae</taxon>
        <taxon>Vibrio</taxon>
    </lineage>
</organism>
<proteinExistence type="predicted"/>
<dbReference type="Pfam" id="PF09864">
    <property type="entry name" value="MliC"/>
    <property type="match status" value="1"/>
</dbReference>
<gene>
    <name evidence="7" type="ORF">GCM10007932_43210</name>
</gene>
<dbReference type="Gene3D" id="2.40.128.200">
    <property type="match status" value="1"/>
</dbReference>
<dbReference type="EMBL" id="BSNX01000067">
    <property type="protein sequence ID" value="GLQ74959.1"/>
    <property type="molecule type" value="Genomic_DNA"/>
</dbReference>
<keyword evidence="8" id="KW-1185">Reference proteome</keyword>
<evidence type="ECO:0000256" key="5">
    <source>
        <dbReference type="SAM" id="SignalP"/>
    </source>
</evidence>
<sequence length="119" mass="13319">MLKKFISVSALLVSTGLVVTGCSSSSSTSVNNAYICGEDLEIWTHPINEYELQLEINNERFLMDRVPSASGEKFENRRMGYVFWMKGTQASLSLPNVPMQMCNQNTPKKTSLSSKNTLF</sequence>
<dbReference type="AlphaFoldDB" id="A0AAV5NXG2"/>
<evidence type="ECO:0000256" key="2">
    <source>
        <dbReference type="ARBA" id="ARBA00023136"/>
    </source>
</evidence>
<dbReference type="InterPro" id="IPR018660">
    <property type="entry name" value="MliC"/>
</dbReference>
<dbReference type="SUPFAM" id="SSF141488">
    <property type="entry name" value="YdhA-like"/>
    <property type="match status" value="1"/>
</dbReference>
<evidence type="ECO:0000256" key="1">
    <source>
        <dbReference type="ARBA" id="ARBA00022729"/>
    </source>
</evidence>
<protein>
    <recommendedName>
        <fullName evidence="6">C-type lysozyme inhibitor domain-containing protein</fullName>
    </recommendedName>
</protein>
<dbReference type="InterPro" id="IPR036328">
    <property type="entry name" value="MliC_sf"/>
</dbReference>
<keyword evidence="2" id="KW-0472">Membrane</keyword>
<evidence type="ECO:0000259" key="6">
    <source>
        <dbReference type="Pfam" id="PF09864"/>
    </source>
</evidence>
<evidence type="ECO:0000313" key="7">
    <source>
        <dbReference type="EMBL" id="GLQ74959.1"/>
    </source>
</evidence>
<dbReference type="Proteomes" id="UP001156690">
    <property type="component" value="Unassembled WGS sequence"/>
</dbReference>
<keyword evidence="3" id="KW-0564">Palmitate</keyword>
<feature type="chain" id="PRO_5043719548" description="C-type lysozyme inhibitor domain-containing protein" evidence="5">
    <location>
        <begin position="21"/>
        <end position="119"/>
    </location>
</feature>
<dbReference type="RefSeq" id="WP_126605945.1">
    <property type="nucleotide sequence ID" value="NZ_AP025144.1"/>
</dbReference>
<name>A0AAV5NXG2_9VIBR</name>
<evidence type="ECO:0000256" key="3">
    <source>
        <dbReference type="ARBA" id="ARBA00023139"/>
    </source>
</evidence>
<reference evidence="8" key="1">
    <citation type="journal article" date="2019" name="Int. J. Syst. Evol. Microbiol.">
        <title>The Global Catalogue of Microorganisms (GCM) 10K type strain sequencing project: providing services to taxonomists for standard genome sequencing and annotation.</title>
        <authorList>
            <consortium name="The Broad Institute Genomics Platform"/>
            <consortium name="The Broad Institute Genome Sequencing Center for Infectious Disease"/>
            <person name="Wu L."/>
            <person name="Ma J."/>
        </authorList>
    </citation>
    <scope>NUCLEOTIDE SEQUENCE [LARGE SCALE GENOMIC DNA]</scope>
    <source>
        <strain evidence="8">NBRC 15640</strain>
    </source>
</reference>
<feature type="signal peptide" evidence="5">
    <location>
        <begin position="1"/>
        <end position="20"/>
    </location>
</feature>
<comment type="caution">
    <text evidence="7">The sequence shown here is derived from an EMBL/GenBank/DDBJ whole genome shotgun (WGS) entry which is preliminary data.</text>
</comment>
<keyword evidence="4" id="KW-0449">Lipoprotein</keyword>
<dbReference type="PROSITE" id="PS51257">
    <property type="entry name" value="PROKAR_LIPOPROTEIN"/>
    <property type="match status" value="1"/>
</dbReference>
<evidence type="ECO:0000313" key="8">
    <source>
        <dbReference type="Proteomes" id="UP001156690"/>
    </source>
</evidence>
<keyword evidence="1 5" id="KW-0732">Signal</keyword>
<evidence type="ECO:0000256" key="4">
    <source>
        <dbReference type="ARBA" id="ARBA00023288"/>
    </source>
</evidence>